<organism evidence="2 3">
    <name type="scientific">Rotaria magnacalcarata</name>
    <dbReference type="NCBI Taxonomy" id="392030"/>
    <lineage>
        <taxon>Eukaryota</taxon>
        <taxon>Metazoa</taxon>
        <taxon>Spiralia</taxon>
        <taxon>Gnathifera</taxon>
        <taxon>Rotifera</taxon>
        <taxon>Eurotatoria</taxon>
        <taxon>Bdelloidea</taxon>
        <taxon>Philodinida</taxon>
        <taxon>Philodinidae</taxon>
        <taxon>Rotaria</taxon>
    </lineage>
</organism>
<dbReference type="AlphaFoldDB" id="A0A8S3B7V3"/>
<feature type="non-terminal residue" evidence="2">
    <location>
        <position position="45"/>
    </location>
</feature>
<protein>
    <submittedName>
        <fullName evidence="2">Uncharacterized protein</fullName>
    </submittedName>
</protein>
<accession>A0A8S3B7V3</accession>
<comment type="caution">
    <text evidence="2">The sequence shown here is derived from an EMBL/GenBank/DDBJ whole genome shotgun (WGS) entry which is preliminary data.</text>
</comment>
<evidence type="ECO:0000313" key="1">
    <source>
        <dbReference type="EMBL" id="CAF4655910.1"/>
    </source>
</evidence>
<evidence type="ECO:0000313" key="2">
    <source>
        <dbReference type="EMBL" id="CAF4800218.1"/>
    </source>
</evidence>
<evidence type="ECO:0000313" key="3">
    <source>
        <dbReference type="Proteomes" id="UP000681967"/>
    </source>
</evidence>
<dbReference type="EMBL" id="CAJOBJ010116523">
    <property type="protein sequence ID" value="CAF4655910.1"/>
    <property type="molecule type" value="Genomic_DNA"/>
</dbReference>
<dbReference type="Proteomes" id="UP000681720">
    <property type="component" value="Unassembled WGS sequence"/>
</dbReference>
<name>A0A8S3B7V3_9BILA</name>
<reference evidence="2" key="1">
    <citation type="submission" date="2021-02" db="EMBL/GenBank/DDBJ databases">
        <authorList>
            <person name="Nowell W R."/>
        </authorList>
    </citation>
    <scope>NUCLEOTIDE SEQUENCE</scope>
</reference>
<sequence>MQITDEEKTSITTLPLINNSNSSVRIHYVPTTTKTTDIPKISDET</sequence>
<proteinExistence type="predicted"/>
<dbReference type="EMBL" id="CAJOBH010139966">
    <property type="protein sequence ID" value="CAF4800218.1"/>
    <property type="molecule type" value="Genomic_DNA"/>
</dbReference>
<dbReference type="Proteomes" id="UP000681967">
    <property type="component" value="Unassembled WGS sequence"/>
</dbReference>
<gene>
    <name evidence="2" type="ORF">BYL167_LOCUS48111</name>
    <name evidence="1" type="ORF">GIL414_LOCUS41267</name>
</gene>